<dbReference type="Proteomes" id="UP000198620">
    <property type="component" value="Unassembled WGS sequence"/>
</dbReference>
<proteinExistence type="predicted"/>
<gene>
    <name evidence="2" type="ORF">SAMN05216387_10418</name>
</gene>
<reference evidence="2 3" key="1">
    <citation type="submission" date="2016-10" db="EMBL/GenBank/DDBJ databases">
        <authorList>
            <person name="de Groot N.N."/>
        </authorList>
    </citation>
    <scope>NUCLEOTIDE SEQUENCE [LARGE SCALE GENOMIC DNA]</scope>
    <source>
        <strain evidence="2 3">Nv1</strain>
    </source>
</reference>
<name>A0A1H7LCA1_9PROT</name>
<feature type="region of interest" description="Disordered" evidence="1">
    <location>
        <begin position="1"/>
        <end position="22"/>
    </location>
</feature>
<evidence type="ECO:0000313" key="2">
    <source>
        <dbReference type="EMBL" id="SEK96571.1"/>
    </source>
</evidence>
<evidence type="ECO:0000313" key="3">
    <source>
        <dbReference type="Proteomes" id="UP000198620"/>
    </source>
</evidence>
<protein>
    <submittedName>
        <fullName evidence="2">Uncharacterized protein</fullName>
    </submittedName>
</protein>
<keyword evidence="3" id="KW-1185">Reference proteome</keyword>
<dbReference type="AlphaFoldDB" id="A0A1H7LCA1"/>
<accession>A0A1H7LCA1</accession>
<dbReference type="EMBL" id="FOBH01000004">
    <property type="protein sequence ID" value="SEK96571.1"/>
    <property type="molecule type" value="Genomic_DNA"/>
</dbReference>
<feature type="compositionally biased region" description="Basic residues" evidence="1">
    <location>
        <begin position="1"/>
        <end position="15"/>
    </location>
</feature>
<dbReference type="STRING" id="1233.SAMN05216387_10418"/>
<evidence type="ECO:0000256" key="1">
    <source>
        <dbReference type="SAM" id="MobiDB-lite"/>
    </source>
</evidence>
<organism evidence="2 3">
    <name type="scientific">Nitrosovibrio tenuis</name>
    <dbReference type="NCBI Taxonomy" id="1233"/>
    <lineage>
        <taxon>Bacteria</taxon>
        <taxon>Pseudomonadati</taxon>
        <taxon>Pseudomonadota</taxon>
        <taxon>Betaproteobacteria</taxon>
        <taxon>Nitrosomonadales</taxon>
        <taxon>Nitrosomonadaceae</taxon>
        <taxon>Nitrosovibrio</taxon>
    </lineage>
</organism>
<sequence>MESYKRRQSIARGSRKAGTGQLNVPRPQVWAIPSRCGMVRELSLPRVRLVHRVAVASAWGLFEVPLRR</sequence>